<dbReference type="AlphaFoldDB" id="A0A9P4Q7C4"/>
<organism evidence="1 2">
    <name type="scientific">Polychaeton citri CBS 116435</name>
    <dbReference type="NCBI Taxonomy" id="1314669"/>
    <lineage>
        <taxon>Eukaryota</taxon>
        <taxon>Fungi</taxon>
        <taxon>Dikarya</taxon>
        <taxon>Ascomycota</taxon>
        <taxon>Pezizomycotina</taxon>
        <taxon>Dothideomycetes</taxon>
        <taxon>Dothideomycetidae</taxon>
        <taxon>Capnodiales</taxon>
        <taxon>Capnodiaceae</taxon>
        <taxon>Polychaeton</taxon>
    </lineage>
</organism>
<proteinExistence type="predicted"/>
<reference evidence="1" key="1">
    <citation type="journal article" date="2020" name="Stud. Mycol.">
        <title>101 Dothideomycetes genomes: a test case for predicting lifestyles and emergence of pathogens.</title>
        <authorList>
            <person name="Haridas S."/>
            <person name="Albert R."/>
            <person name="Binder M."/>
            <person name="Bloem J."/>
            <person name="Labutti K."/>
            <person name="Salamov A."/>
            <person name="Andreopoulos B."/>
            <person name="Baker S."/>
            <person name="Barry K."/>
            <person name="Bills G."/>
            <person name="Bluhm B."/>
            <person name="Cannon C."/>
            <person name="Castanera R."/>
            <person name="Culley D."/>
            <person name="Daum C."/>
            <person name="Ezra D."/>
            <person name="Gonzalez J."/>
            <person name="Henrissat B."/>
            <person name="Kuo A."/>
            <person name="Liang C."/>
            <person name="Lipzen A."/>
            <person name="Lutzoni F."/>
            <person name="Magnuson J."/>
            <person name="Mondo S."/>
            <person name="Nolan M."/>
            <person name="Ohm R."/>
            <person name="Pangilinan J."/>
            <person name="Park H.-J."/>
            <person name="Ramirez L."/>
            <person name="Alfaro M."/>
            <person name="Sun H."/>
            <person name="Tritt A."/>
            <person name="Yoshinaga Y."/>
            <person name="Zwiers L.-H."/>
            <person name="Turgeon B."/>
            <person name="Goodwin S."/>
            <person name="Spatafora J."/>
            <person name="Crous P."/>
            <person name="Grigoriev I."/>
        </authorList>
    </citation>
    <scope>NUCLEOTIDE SEQUENCE</scope>
    <source>
        <strain evidence="1">CBS 116435</strain>
    </source>
</reference>
<evidence type="ECO:0000313" key="2">
    <source>
        <dbReference type="Proteomes" id="UP000799441"/>
    </source>
</evidence>
<evidence type="ECO:0000313" key="1">
    <source>
        <dbReference type="EMBL" id="KAF2721119.1"/>
    </source>
</evidence>
<name>A0A9P4Q7C4_9PEZI</name>
<dbReference type="Proteomes" id="UP000799441">
    <property type="component" value="Unassembled WGS sequence"/>
</dbReference>
<protein>
    <submittedName>
        <fullName evidence="1">Uncharacterized protein</fullName>
    </submittedName>
</protein>
<gene>
    <name evidence="1" type="ORF">K431DRAFT_76678</name>
</gene>
<accession>A0A9P4Q7C4</accession>
<sequence>MQPLLRHRPILPSPWEGIPRLATTPRLKRRLVDRGLLLQVCRRLRVRTLPSPQPRHRRSLGCRVPIPQRDLRDEHGVLRHGAGVWGETRKVVCVSKRQVEAGCKAQAATMPGSQCAYGQREAAEAVGEDTGDCGVPGRQQRLWDGLAEGRWADCLDFGMLLKGVATDGARTGGSWHLTMAYGLGEGLKAFTAVVVW</sequence>
<dbReference type="EMBL" id="MU003793">
    <property type="protein sequence ID" value="KAF2721119.1"/>
    <property type="molecule type" value="Genomic_DNA"/>
</dbReference>
<comment type="caution">
    <text evidence="1">The sequence shown here is derived from an EMBL/GenBank/DDBJ whole genome shotgun (WGS) entry which is preliminary data.</text>
</comment>
<keyword evidence="2" id="KW-1185">Reference proteome</keyword>